<dbReference type="RefSeq" id="WP_277731382.1">
    <property type="nucleotide sequence ID" value="NZ_CP120733.1"/>
</dbReference>
<dbReference type="EMBL" id="CP120733">
    <property type="protein sequence ID" value="WFD09455.1"/>
    <property type="molecule type" value="Genomic_DNA"/>
</dbReference>
<comment type="similarity">
    <text evidence="2">Belongs to the beta-class carbonic anhydrase family.</text>
</comment>
<evidence type="ECO:0000256" key="3">
    <source>
        <dbReference type="ARBA" id="ARBA00012925"/>
    </source>
</evidence>
<dbReference type="PANTHER" id="PTHR43175:SF3">
    <property type="entry name" value="CARBON DISULFIDE HYDROLASE"/>
    <property type="match status" value="1"/>
</dbReference>
<comment type="catalytic activity">
    <reaction evidence="6">
        <text>hydrogencarbonate + H(+) = CO2 + H2O</text>
        <dbReference type="Rhea" id="RHEA:10748"/>
        <dbReference type="ChEBI" id="CHEBI:15377"/>
        <dbReference type="ChEBI" id="CHEBI:15378"/>
        <dbReference type="ChEBI" id="CHEBI:16526"/>
        <dbReference type="ChEBI" id="CHEBI:17544"/>
        <dbReference type="EC" id="4.2.1.1"/>
    </reaction>
</comment>
<evidence type="ECO:0000256" key="5">
    <source>
        <dbReference type="ARBA" id="ARBA00022833"/>
    </source>
</evidence>
<evidence type="ECO:0000256" key="4">
    <source>
        <dbReference type="ARBA" id="ARBA00022723"/>
    </source>
</evidence>
<dbReference type="CDD" id="cd03379">
    <property type="entry name" value="beta_CA_cladeD"/>
    <property type="match status" value="1"/>
</dbReference>
<dbReference type="SUPFAM" id="SSF53056">
    <property type="entry name" value="beta-carbonic anhydrase, cab"/>
    <property type="match status" value="1"/>
</dbReference>
<organism evidence="7 8">
    <name type="scientific">Tepidibacter hydrothermalis</name>
    <dbReference type="NCBI Taxonomy" id="3036126"/>
    <lineage>
        <taxon>Bacteria</taxon>
        <taxon>Bacillati</taxon>
        <taxon>Bacillota</taxon>
        <taxon>Clostridia</taxon>
        <taxon>Peptostreptococcales</taxon>
        <taxon>Peptostreptococcaceae</taxon>
        <taxon>Tepidibacter</taxon>
    </lineage>
</organism>
<dbReference type="Proteomes" id="UP001222800">
    <property type="component" value="Chromosome"/>
</dbReference>
<keyword evidence="5" id="KW-0862">Zinc</keyword>
<keyword evidence="8" id="KW-1185">Reference proteome</keyword>
<evidence type="ECO:0000313" key="8">
    <source>
        <dbReference type="Proteomes" id="UP001222800"/>
    </source>
</evidence>
<accession>A0ABY8E971</accession>
<keyword evidence="4" id="KW-0479">Metal-binding</keyword>
<dbReference type="InterPro" id="IPR001765">
    <property type="entry name" value="Carbonic_anhydrase"/>
</dbReference>
<evidence type="ECO:0000256" key="1">
    <source>
        <dbReference type="ARBA" id="ARBA00001947"/>
    </source>
</evidence>
<dbReference type="EC" id="4.2.1.1" evidence="3"/>
<dbReference type="SMART" id="SM00947">
    <property type="entry name" value="Pro_CA"/>
    <property type="match status" value="1"/>
</dbReference>
<dbReference type="PANTHER" id="PTHR43175">
    <property type="entry name" value="CARBONIC ANHYDRASE"/>
    <property type="match status" value="1"/>
</dbReference>
<sequence length="186" mass="20860">MNRLEDILVHNKSFVENKEYEEFKTTKYPGKKMVIFSCMDTRLIELLPRALNLKNGDAKIIKNAGGVIMHPFGSVMRSILVAIYELEAEEVFVIGHHGCGMSNVDTDKTIEAMINKGISKDTMSTLEYAGIDLKKWLHGFDCVNDSVRESVIAIKNHPLIPQNIPVHGLIMDPETGELEVVVDGYK</sequence>
<protein>
    <recommendedName>
        <fullName evidence="3">carbonic anhydrase</fullName>
        <ecNumber evidence="3">4.2.1.1</ecNumber>
    </recommendedName>
</protein>
<name>A0ABY8E971_9FIRM</name>
<evidence type="ECO:0000256" key="6">
    <source>
        <dbReference type="ARBA" id="ARBA00048348"/>
    </source>
</evidence>
<evidence type="ECO:0000256" key="2">
    <source>
        <dbReference type="ARBA" id="ARBA00006217"/>
    </source>
</evidence>
<gene>
    <name evidence="7" type="ORF">P4S50_13800</name>
</gene>
<reference evidence="7 8" key="1">
    <citation type="submission" date="2023-03" db="EMBL/GenBank/DDBJ databases">
        <title>Complete genome sequence of Tepidibacter sp. SWIR-1, isolated from a deep-sea hydrothermal vent.</title>
        <authorList>
            <person name="Li X."/>
        </authorList>
    </citation>
    <scope>NUCLEOTIDE SEQUENCE [LARGE SCALE GENOMIC DNA]</scope>
    <source>
        <strain evidence="7 8">SWIR-1</strain>
    </source>
</reference>
<evidence type="ECO:0000313" key="7">
    <source>
        <dbReference type="EMBL" id="WFD09455.1"/>
    </source>
</evidence>
<dbReference type="Pfam" id="PF00484">
    <property type="entry name" value="Pro_CA"/>
    <property type="match status" value="1"/>
</dbReference>
<dbReference type="Gene3D" id="3.40.1050.10">
    <property type="entry name" value="Carbonic anhydrase"/>
    <property type="match status" value="1"/>
</dbReference>
<dbReference type="InterPro" id="IPR036874">
    <property type="entry name" value="Carbonic_anhydrase_sf"/>
</dbReference>
<comment type="cofactor">
    <cofactor evidence="1">
        <name>Zn(2+)</name>
        <dbReference type="ChEBI" id="CHEBI:29105"/>
    </cofactor>
</comment>
<proteinExistence type="inferred from homology"/>